<name>A0A917CDJ9_9HYPH</name>
<feature type="domain" description="PAC" evidence="2">
    <location>
        <begin position="216"/>
        <end position="268"/>
    </location>
</feature>
<accession>A0A917CDJ9</accession>
<evidence type="ECO:0000259" key="1">
    <source>
        <dbReference type="PROSITE" id="PS50112"/>
    </source>
</evidence>
<organism evidence="3 4">
    <name type="scientific">Azorhizobium oxalatiphilum</name>
    <dbReference type="NCBI Taxonomy" id="980631"/>
    <lineage>
        <taxon>Bacteria</taxon>
        <taxon>Pseudomonadati</taxon>
        <taxon>Pseudomonadota</taxon>
        <taxon>Alphaproteobacteria</taxon>
        <taxon>Hyphomicrobiales</taxon>
        <taxon>Xanthobacteraceae</taxon>
        <taxon>Azorhizobium</taxon>
    </lineage>
</organism>
<dbReference type="InterPro" id="IPR035965">
    <property type="entry name" value="PAS-like_dom_sf"/>
</dbReference>
<dbReference type="Gene3D" id="3.30.450.20">
    <property type="entry name" value="PAS domain"/>
    <property type="match status" value="2"/>
</dbReference>
<dbReference type="PROSITE" id="PS50113">
    <property type="entry name" value="PAC"/>
    <property type="match status" value="2"/>
</dbReference>
<evidence type="ECO:0000259" key="2">
    <source>
        <dbReference type="PROSITE" id="PS50113"/>
    </source>
</evidence>
<evidence type="ECO:0000313" key="4">
    <source>
        <dbReference type="Proteomes" id="UP000606044"/>
    </source>
</evidence>
<dbReference type="SMART" id="SM00086">
    <property type="entry name" value="PAC"/>
    <property type="match status" value="2"/>
</dbReference>
<dbReference type="SMART" id="SM00091">
    <property type="entry name" value="PAS"/>
    <property type="match status" value="2"/>
</dbReference>
<protein>
    <recommendedName>
        <fullName evidence="5">PAS domain S-box protein</fullName>
    </recommendedName>
</protein>
<sequence length="279" mass="31024">MEPEDRYRASLSEDGHSRILIDAITDCAIYMLNTDGMVVSWNPGARRLKGYEAREIVGENFSRYYTLEDRNAGLPQKALAIAERDGRFTAEGWRVRKDGRRFWAHVTIHPIRAPEGMLMGFAKITRDFSEQHAAREALKQSEERFRLLVDGITDYAVYMLSPSGEILTWNAGATRIKGYAASEVLGRNFALFYTPADQAAGEPAKALAIAARDGRFAARAWRVRKDGSLLRADVVIDAIRDTEGRITGFAKITRDLSAEEDLLPDLHGPAANGHASPRG</sequence>
<evidence type="ECO:0008006" key="5">
    <source>
        <dbReference type="Google" id="ProtNLM"/>
    </source>
</evidence>
<dbReference type="GO" id="GO:0006355">
    <property type="term" value="P:regulation of DNA-templated transcription"/>
    <property type="evidence" value="ECO:0007669"/>
    <property type="project" value="InterPro"/>
</dbReference>
<dbReference type="CDD" id="cd00130">
    <property type="entry name" value="PAS"/>
    <property type="match status" value="2"/>
</dbReference>
<dbReference type="PANTHER" id="PTHR44757">
    <property type="entry name" value="DIGUANYLATE CYCLASE DGCP"/>
    <property type="match status" value="1"/>
</dbReference>
<dbReference type="RefSeq" id="WP_188583729.1">
    <property type="nucleotide sequence ID" value="NZ_BMCT01000010.1"/>
</dbReference>
<dbReference type="NCBIfam" id="TIGR00229">
    <property type="entry name" value="sensory_box"/>
    <property type="match status" value="2"/>
</dbReference>
<reference evidence="3" key="1">
    <citation type="journal article" date="2014" name="Int. J. Syst. Evol. Microbiol.">
        <title>Complete genome sequence of Corynebacterium casei LMG S-19264T (=DSM 44701T), isolated from a smear-ripened cheese.</title>
        <authorList>
            <consortium name="US DOE Joint Genome Institute (JGI-PGF)"/>
            <person name="Walter F."/>
            <person name="Albersmeier A."/>
            <person name="Kalinowski J."/>
            <person name="Ruckert C."/>
        </authorList>
    </citation>
    <scope>NUCLEOTIDE SEQUENCE</scope>
    <source>
        <strain evidence="3">CCM 7897</strain>
    </source>
</reference>
<dbReference type="PROSITE" id="PS50112">
    <property type="entry name" value="PAS"/>
    <property type="match status" value="2"/>
</dbReference>
<dbReference type="Pfam" id="PF00989">
    <property type="entry name" value="PAS"/>
    <property type="match status" value="1"/>
</dbReference>
<evidence type="ECO:0000313" key="3">
    <source>
        <dbReference type="EMBL" id="GGF85319.1"/>
    </source>
</evidence>
<comment type="caution">
    <text evidence="3">The sequence shown here is derived from an EMBL/GenBank/DDBJ whole genome shotgun (WGS) entry which is preliminary data.</text>
</comment>
<dbReference type="InterPro" id="IPR013767">
    <property type="entry name" value="PAS_fold"/>
</dbReference>
<keyword evidence="4" id="KW-1185">Reference proteome</keyword>
<dbReference type="Pfam" id="PF13426">
    <property type="entry name" value="PAS_9"/>
    <property type="match status" value="1"/>
</dbReference>
<gene>
    <name evidence="3" type="ORF">GCM10007301_51500</name>
</gene>
<dbReference type="AlphaFoldDB" id="A0A917CDJ9"/>
<dbReference type="Proteomes" id="UP000606044">
    <property type="component" value="Unassembled WGS sequence"/>
</dbReference>
<dbReference type="EMBL" id="BMCT01000010">
    <property type="protein sequence ID" value="GGF85319.1"/>
    <property type="molecule type" value="Genomic_DNA"/>
</dbReference>
<dbReference type="InterPro" id="IPR001610">
    <property type="entry name" value="PAC"/>
</dbReference>
<dbReference type="InterPro" id="IPR000014">
    <property type="entry name" value="PAS"/>
</dbReference>
<dbReference type="InterPro" id="IPR052155">
    <property type="entry name" value="Biofilm_reg_signaling"/>
</dbReference>
<feature type="domain" description="PAC" evidence="2">
    <location>
        <begin position="88"/>
        <end position="140"/>
    </location>
</feature>
<proteinExistence type="predicted"/>
<feature type="domain" description="PAS" evidence="1">
    <location>
        <begin position="141"/>
        <end position="198"/>
    </location>
</feature>
<dbReference type="InterPro" id="IPR000700">
    <property type="entry name" value="PAS-assoc_C"/>
</dbReference>
<dbReference type="SUPFAM" id="SSF55785">
    <property type="entry name" value="PYP-like sensor domain (PAS domain)"/>
    <property type="match status" value="2"/>
</dbReference>
<dbReference type="PANTHER" id="PTHR44757:SF2">
    <property type="entry name" value="BIOFILM ARCHITECTURE MAINTENANCE PROTEIN MBAA"/>
    <property type="match status" value="1"/>
</dbReference>
<reference evidence="3" key="2">
    <citation type="submission" date="2020-09" db="EMBL/GenBank/DDBJ databases">
        <authorList>
            <person name="Sun Q."/>
            <person name="Sedlacek I."/>
        </authorList>
    </citation>
    <scope>NUCLEOTIDE SEQUENCE</scope>
    <source>
        <strain evidence="3">CCM 7897</strain>
    </source>
</reference>
<feature type="domain" description="PAS" evidence="1">
    <location>
        <begin position="29"/>
        <end position="71"/>
    </location>
</feature>